<dbReference type="Proteomes" id="UP000239785">
    <property type="component" value="Unassembled WGS sequence"/>
</dbReference>
<evidence type="ECO:0000313" key="2">
    <source>
        <dbReference type="Proteomes" id="UP000239785"/>
    </source>
</evidence>
<dbReference type="EMBL" id="PHNF01000001">
    <property type="protein sequence ID" value="PPE06740.1"/>
    <property type="molecule type" value="Genomic_DNA"/>
</dbReference>
<comment type="caution">
    <text evidence="1">The sequence shown here is derived from an EMBL/GenBank/DDBJ whole genome shotgun (WGS) entry which is preliminary data.</text>
</comment>
<gene>
    <name evidence="1" type="ORF">MCORR_v1c03710</name>
</gene>
<protein>
    <recommendedName>
        <fullName evidence="3">Fido domain-containing protein</fullName>
    </recommendedName>
</protein>
<reference evidence="1 2" key="1">
    <citation type="submission" date="2017-11" db="EMBL/GenBank/DDBJ databases">
        <title>Genome sequence of Mesoplasma corruscae ELCA-2 (ATCC 49579).</title>
        <authorList>
            <person name="Lo W.-S."/>
            <person name="Kuo C.-H."/>
        </authorList>
    </citation>
    <scope>NUCLEOTIDE SEQUENCE [LARGE SCALE GENOMIC DNA]</scope>
    <source>
        <strain evidence="1 2">ELCA-2</strain>
    </source>
</reference>
<evidence type="ECO:0000313" key="1">
    <source>
        <dbReference type="EMBL" id="PPE06740.1"/>
    </source>
</evidence>
<organism evidence="1 2">
    <name type="scientific">Mesoplasma corruscae</name>
    <dbReference type="NCBI Taxonomy" id="216874"/>
    <lineage>
        <taxon>Bacteria</taxon>
        <taxon>Bacillati</taxon>
        <taxon>Mycoplasmatota</taxon>
        <taxon>Mollicutes</taxon>
        <taxon>Entomoplasmatales</taxon>
        <taxon>Entomoplasmataceae</taxon>
        <taxon>Mesoplasma</taxon>
    </lineage>
</organism>
<sequence length="377" mass="45006">MQIDYFLDKRFINKMDKENIQSILFQSLNCKINFDPKKSIQQDIYLTNFMKAYEIKKIDLTYNDIFARNIIALLYAENEIQDLHYSEVIKTIFSINKGMKTKTKLEKLILNIIEINRLINKIDFEINEENYELIIHLLFRNRELNLDRKINYYRSGKNTLGLTIDIDPKDIELEMQTIFKYMLQKPEDSFDGITKLIIIFYSLLIVEPHQKFNIILSFIITNWYIRQNNISTLRNLDLFTIFNNWDSIVKIINNSLKDKLNFDEVLLKSKQIIKHSFKTNYLNELFEQWNEENKVLNKSDVESKFILLTIIDNKDQSVSKETIIKAHLLKNNLIATNIEIEKNIENLINLKLIKSDQNKTHFELIVEELSKFKEIIR</sequence>
<keyword evidence="2" id="KW-1185">Reference proteome</keyword>
<dbReference type="RefSeq" id="WP_104207907.1">
    <property type="nucleotide sequence ID" value="NZ_PHNF01000001.1"/>
</dbReference>
<accession>A0A2S5RHG2</accession>
<name>A0A2S5RHG2_9MOLU</name>
<evidence type="ECO:0008006" key="3">
    <source>
        <dbReference type="Google" id="ProtNLM"/>
    </source>
</evidence>
<proteinExistence type="predicted"/>
<dbReference type="InterPro" id="IPR036597">
    <property type="entry name" value="Fido-like_dom_sf"/>
</dbReference>
<dbReference type="OrthoDB" id="391691at2"/>
<dbReference type="AlphaFoldDB" id="A0A2S5RHG2"/>
<dbReference type="Gene3D" id="1.10.3290.10">
    <property type="entry name" value="Fido-like domain"/>
    <property type="match status" value="1"/>
</dbReference>